<dbReference type="EC" id="2.4.1.122" evidence="4"/>
<feature type="transmembrane region" description="Helical" evidence="12">
    <location>
        <begin position="7"/>
        <end position="27"/>
    </location>
</feature>
<dbReference type="STRING" id="7234.B4GU84"/>
<evidence type="ECO:0000256" key="1">
    <source>
        <dbReference type="ARBA" id="ARBA00004606"/>
    </source>
</evidence>
<dbReference type="Gene3D" id="3.90.550.50">
    <property type="match status" value="2"/>
</dbReference>
<dbReference type="HOGENOM" id="CLU_522030_0_0_1"/>
<evidence type="ECO:0000313" key="14">
    <source>
        <dbReference type="EMBL" id="EDW26167.1"/>
    </source>
</evidence>
<evidence type="ECO:0000256" key="4">
    <source>
        <dbReference type="ARBA" id="ARBA00012557"/>
    </source>
</evidence>
<keyword evidence="8" id="KW-0547">Nucleotide-binding</keyword>
<evidence type="ECO:0000256" key="6">
    <source>
        <dbReference type="ARBA" id="ARBA00022679"/>
    </source>
</evidence>
<proteinExistence type="inferred from homology"/>
<dbReference type="InterPro" id="IPR026050">
    <property type="entry name" value="C1GALT1/C1GALT1_chp1"/>
</dbReference>
<evidence type="ECO:0000256" key="12">
    <source>
        <dbReference type="SAM" id="Phobius"/>
    </source>
</evidence>
<evidence type="ECO:0000256" key="7">
    <source>
        <dbReference type="ARBA" id="ARBA00022692"/>
    </source>
</evidence>
<evidence type="ECO:0000256" key="3">
    <source>
        <dbReference type="ARBA" id="ARBA00006462"/>
    </source>
</evidence>
<dbReference type="EMBL" id="CH479191">
    <property type="protein sequence ID" value="EDW26167.1"/>
    <property type="molecule type" value="Genomic_DNA"/>
</dbReference>
<evidence type="ECO:0000256" key="10">
    <source>
        <dbReference type="ARBA" id="ARBA00022989"/>
    </source>
</evidence>
<keyword evidence="6" id="KW-0808">Transferase</keyword>
<keyword evidence="15" id="KW-1185">Reference proteome</keyword>
<evidence type="ECO:0000256" key="5">
    <source>
        <dbReference type="ARBA" id="ARBA00022676"/>
    </source>
</evidence>
<protein>
    <recommendedName>
        <fullName evidence="4">N-acetylgalactosaminide beta-1,3-galactosyltransferase</fullName>
        <ecNumber evidence="4">2.4.1.122</ecNumber>
    </recommendedName>
</protein>
<dbReference type="PhylomeDB" id="B4GU84"/>
<keyword evidence="9" id="KW-0735">Signal-anchor</keyword>
<comment type="pathway">
    <text evidence="2">Protein modification; protein glycosylation.</text>
</comment>
<gene>
    <name evidence="14" type="primary">Dper\GL25483</name>
    <name evidence="14" type="ORF">Dper_GL25483</name>
</gene>
<dbReference type="GO" id="GO:0000166">
    <property type="term" value="F:nucleotide binding"/>
    <property type="evidence" value="ECO:0007669"/>
    <property type="project" value="UniProtKB-KW"/>
</dbReference>
<keyword evidence="7 12" id="KW-0812">Transmembrane</keyword>
<dbReference type="GO" id="GO:0016263">
    <property type="term" value="F:glycoprotein-N-acetylgalactosamine 3-beta-galactosyltransferase activity"/>
    <property type="evidence" value="ECO:0007669"/>
    <property type="project" value="UniProtKB-EC"/>
</dbReference>
<dbReference type="PANTHER" id="PTHR23033:SF14">
    <property type="entry name" value="GLYCOPROTEIN-N-ACETYLGALACTOSAMINE 3-BETA-GALACTOSYLTRANSFERASE 1-RELATED"/>
    <property type="match status" value="1"/>
</dbReference>
<dbReference type="InterPro" id="IPR003378">
    <property type="entry name" value="Fringe-like_glycosylTrfase"/>
</dbReference>
<organism evidence="15">
    <name type="scientific">Drosophila persimilis</name>
    <name type="common">Fruit fly</name>
    <dbReference type="NCBI Taxonomy" id="7234"/>
    <lineage>
        <taxon>Eukaryota</taxon>
        <taxon>Metazoa</taxon>
        <taxon>Ecdysozoa</taxon>
        <taxon>Arthropoda</taxon>
        <taxon>Hexapoda</taxon>
        <taxon>Insecta</taxon>
        <taxon>Pterygota</taxon>
        <taxon>Neoptera</taxon>
        <taxon>Endopterygota</taxon>
        <taxon>Diptera</taxon>
        <taxon>Brachycera</taxon>
        <taxon>Muscomorpha</taxon>
        <taxon>Ephydroidea</taxon>
        <taxon>Drosophilidae</taxon>
        <taxon>Drosophila</taxon>
        <taxon>Sophophora</taxon>
    </lineage>
</organism>
<name>B4GU84_DROPE</name>
<accession>B4GU84</accession>
<dbReference type="OrthoDB" id="414175at2759"/>
<evidence type="ECO:0000256" key="8">
    <source>
        <dbReference type="ARBA" id="ARBA00022741"/>
    </source>
</evidence>
<dbReference type="Proteomes" id="UP000008744">
    <property type="component" value="Unassembled WGS sequence"/>
</dbReference>
<evidence type="ECO:0000256" key="11">
    <source>
        <dbReference type="ARBA" id="ARBA00023136"/>
    </source>
</evidence>
<dbReference type="AlphaFoldDB" id="B4GU84"/>
<dbReference type="eggNOG" id="KOG2246">
    <property type="taxonomic scope" value="Eukaryota"/>
</dbReference>
<keyword evidence="11 12" id="KW-0472">Membrane</keyword>
<evidence type="ECO:0000313" key="15">
    <source>
        <dbReference type="Proteomes" id="UP000008744"/>
    </source>
</evidence>
<dbReference type="GO" id="GO:0016020">
    <property type="term" value="C:membrane"/>
    <property type="evidence" value="ECO:0007669"/>
    <property type="project" value="UniProtKB-SubCell"/>
</dbReference>
<keyword evidence="10 12" id="KW-1133">Transmembrane helix</keyword>
<keyword evidence="5" id="KW-0328">Glycosyltransferase</keyword>
<dbReference type="PANTHER" id="PTHR23033">
    <property type="entry name" value="BETA1,3-GALACTOSYLTRANSFERASE"/>
    <property type="match status" value="1"/>
</dbReference>
<comment type="similarity">
    <text evidence="3">Belongs to the glycosyltransferase 31 family. Beta3-Gal-T subfamily.</text>
</comment>
<evidence type="ECO:0000256" key="9">
    <source>
        <dbReference type="ARBA" id="ARBA00022968"/>
    </source>
</evidence>
<evidence type="ECO:0000256" key="2">
    <source>
        <dbReference type="ARBA" id="ARBA00004922"/>
    </source>
</evidence>
<comment type="subcellular location">
    <subcellularLocation>
        <location evidence="1">Membrane</location>
        <topology evidence="1">Single-pass type II membrane protein</topology>
    </subcellularLocation>
</comment>
<dbReference type="Pfam" id="PF02434">
    <property type="entry name" value="Fringe"/>
    <property type="match status" value="1"/>
</dbReference>
<dbReference type="OMA" id="WILTSPQ"/>
<dbReference type="SMR" id="B4GU84"/>
<evidence type="ECO:0000259" key="13">
    <source>
        <dbReference type="Pfam" id="PF02434"/>
    </source>
</evidence>
<feature type="domain" description="Fringe-like glycosyltransferase" evidence="13">
    <location>
        <begin position="310"/>
        <end position="400"/>
    </location>
</feature>
<reference evidence="14 15" key="1">
    <citation type="journal article" date="2007" name="Nature">
        <title>Evolution of genes and genomes on the Drosophila phylogeny.</title>
        <authorList>
            <consortium name="Drosophila 12 Genomes Consortium"/>
            <person name="Clark A.G."/>
            <person name="Eisen M.B."/>
            <person name="Smith D.R."/>
            <person name="Bergman C.M."/>
            <person name="Oliver B."/>
            <person name="Markow T.A."/>
            <person name="Kaufman T.C."/>
            <person name="Kellis M."/>
            <person name="Gelbart W."/>
            <person name="Iyer V.N."/>
            <person name="Pollard D.A."/>
            <person name="Sackton T.B."/>
            <person name="Larracuente A.M."/>
            <person name="Singh N.D."/>
            <person name="Abad J.P."/>
            <person name="Abt D.N."/>
            <person name="Adryan B."/>
            <person name="Aguade M."/>
            <person name="Akashi H."/>
            <person name="Anderson W.W."/>
            <person name="Aquadro C.F."/>
            <person name="Ardell D.H."/>
            <person name="Arguello R."/>
            <person name="Artieri C.G."/>
            <person name="Barbash D.A."/>
            <person name="Barker D."/>
            <person name="Barsanti P."/>
            <person name="Batterham P."/>
            <person name="Batzoglou S."/>
            <person name="Begun D."/>
            <person name="Bhutkar A."/>
            <person name="Blanco E."/>
            <person name="Bosak S.A."/>
            <person name="Bradley R.K."/>
            <person name="Brand A.D."/>
            <person name="Brent M.R."/>
            <person name="Brooks A.N."/>
            <person name="Brown R.H."/>
            <person name="Butlin R.K."/>
            <person name="Caggese C."/>
            <person name="Calvi B.R."/>
            <person name="Bernardo de Carvalho A."/>
            <person name="Caspi A."/>
            <person name="Castrezana S."/>
            <person name="Celniker S.E."/>
            <person name="Chang J.L."/>
            <person name="Chapple C."/>
            <person name="Chatterji S."/>
            <person name="Chinwalla A."/>
            <person name="Civetta A."/>
            <person name="Clifton S.W."/>
            <person name="Comeron J.M."/>
            <person name="Costello J.C."/>
            <person name="Coyne J.A."/>
            <person name="Daub J."/>
            <person name="David R.G."/>
            <person name="Delcher A.L."/>
            <person name="Delehaunty K."/>
            <person name="Do C.B."/>
            <person name="Ebling H."/>
            <person name="Edwards K."/>
            <person name="Eickbush T."/>
            <person name="Evans J.D."/>
            <person name="Filipski A."/>
            <person name="Findeiss S."/>
            <person name="Freyhult E."/>
            <person name="Fulton L."/>
            <person name="Fulton R."/>
            <person name="Garcia A.C."/>
            <person name="Gardiner A."/>
            <person name="Garfield D.A."/>
            <person name="Garvin B.E."/>
            <person name="Gibson G."/>
            <person name="Gilbert D."/>
            <person name="Gnerre S."/>
            <person name="Godfrey J."/>
            <person name="Good R."/>
            <person name="Gotea V."/>
            <person name="Gravely B."/>
            <person name="Greenberg A.J."/>
            <person name="Griffiths-Jones S."/>
            <person name="Gross S."/>
            <person name="Guigo R."/>
            <person name="Gustafson E.A."/>
            <person name="Haerty W."/>
            <person name="Hahn M.W."/>
            <person name="Halligan D.L."/>
            <person name="Halpern A.L."/>
            <person name="Halter G.M."/>
            <person name="Han M.V."/>
            <person name="Heger A."/>
            <person name="Hillier L."/>
            <person name="Hinrichs A.S."/>
            <person name="Holmes I."/>
            <person name="Hoskins R.A."/>
            <person name="Hubisz M.J."/>
            <person name="Hultmark D."/>
            <person name="Huntley M.A."/>
            <person name="Jaffe D.B."/>
            <person name="Jagadeeshan S."/>
            <person name="Jeck W.R."/>
            <person name="Johnson J."/>
            <person name="Jones C.D."/>
            <person name="Jordan W.C."/>
            <person name="Karpen G.H."/>
            <person name="Kataoka E."/>
            <person name="Keightley P.D."/>
            <person name="Kheradpour P."/>
            <person name="Kirkness E.F."/>
            <person name="Koerich L.B."/>
            <person name="Kristiansen K."/>
            <person name="Kudrna D."/>
            <person name="Kulathinal R.J."/>
            <person name="Kumar S."/>
            <person name="Kwok R."/>
            <person name="Lander E."/>
            <person name="Langley C.H."/>
            <person name="Lapoint R."/>
            <person name="Lazzaro B.P."/>
            <person name="Lee S.J."/>
            <person name="Levesque L."/>
            <person name="Li R."/>
            <person name="Lin C.F."/>
            <person name="Lin M.F."/>
            <person name="Lindblad-Toh K."/>
            <person name="Llopart A."/>
            <person name="Long M."/>
            <person name="Low L."/>
            <person name="Lozovsky E."/>
            <person name="Lu J."/>
            <person name="Luo M."/>
            <person name="Machado C.A."/>
            <person name="Makalowski W."/>
            <person name="Marzo M."/>
            <person name="Matsuda M."/>
            <person name="Matzkin L."/>
            <person name="McAllister B."/>
            <person name="McBride C.S."/>
            <person name="McKernan B."/>
            <person name="McKernan K."/>
            <person name="Mendez-Lago M."/>
            <person name="Minx P."/>
            <person name="Mollenhauer M.U."/>
            <person name="Montooth K."/>
            <person name="Mount S.M."/>
            <person name="Mu X."/>
            <person name="Myers E."/>
            <person name="Negre B."/>
            <person name="Newfeld S."/>
            <person name="Nielsen R."/>
            <person name="Noor M.A."/>
            <person name="O'Grady P."/>
            <person name="Pachter L."/>
            <person name="Papaceit M."/>
            <person name="Parisi M.J."/>
            <person name="Parisi M."/>
            <person name="Parts L."/>
            <person name="Pedersen J.S."/>
            <person name="Pesole G."/>
            <person name="Phillippy A.M."/>
            <person name="Ponting C.P."/>
            <person name="Pop M."/>
            <person name="Porcelli D."/>
            <person name="Powell J.R."/>
            <person name="Prohaska S."/>
            <person name="Pruitt K."/>
            <person name="Puig M."/>
            <person name="Quesneville H."/>
            <person name="Ram K.R."/>
            <person name="Rand D."/>
            <person name="Rasmussen M.D."/>
            <person name="Reed L.K."/>
            <person name="Reenan R."/>
            <person name="Reily A."/>
            <person name="Remington K.A."/>
            <person name="Rieger T.T."/>
            <person name="Ritchie M.G."/>
            <person name="Robin C."/>
            <person name="Rogers Y.H."/>
            <person name="Rohde C."/>
            <person name="Rozas J."/>
            <person name="Rubenfield M.J."/>
            <person name="Ruiz A."/>
            <person name="Russo S."/>
            <person name="Salzberg S.L."/>
            <person name="Sanchez-Gracia A."/>
            <person name="Saranga D.J."/>
            <person name="Sato H."/>
            <person name="Schaeffer S.W."/>
            <person name="Schatz M.C."/>
            <person name="Schlenke T."/>
            <person name="Schwartz R."/>
            <person name="Segarra C."/>
            <person name="Singh R.S."/>
            <person name="Sirot L."/>
            <person name="Sirota M."/>
            <person name="Sisneros N.B."/>
            <person name="Smith C.D."/>
            <person name="Smith T.F."/>
            <person name="Spieth J."/>
            <person name="Stage D.E."/>
            <person name="Stark A."/>
            <person name="Stephan W."/>
            <person name="Strausberg R.L."/>
            <person name="Strempel S."/>
            <person name="Sturgill D."/>
            <person name="Sutton G."/>
            <person name="Sutton G.G."/>
            <person name="Tao W."/>
            <person name="Teichmann S."/>
            <person name="Tobari Y.N."/>
            <person name="Tomimura Y."/>
            <person name="Tsolas J.M."/>
            <person name="Valente V.L."/>
            <person name="Venter E."/>
            <person name="Venter J.C."/>
            <person name="Vicario S."/>
            <person name="Vieira F.G."/>
            <person name="Vilella A.J."/>
            <person name="Villasante A."/>
            <person name="Walenz B."/>
            <person name="Wang J."/>
            <person name="Wasserman M."/>
            <person name="Watts T."/>
            <person name="Wilson D."/>
            <person name="Wilson R.K."/>
            <person name="Wing R.A."/>
            <person name="Wolfner M.F."/>
            <person name="Wong A."/>
            <person name="Wong G.K."/>
            <person name="Wu C.I."/>
            <person name="Wu G."/>
            <person name="Yamamoto D."/>
            <person name="Yang H.P."/>
            <person name="Yang S.P."/>
            <person name="Yorke J.A."/>
            <person name="Yoshida K."/>
            <person name="Zdobnov E."/>
            <person name="Zhang P."/>
            <person name="Zhang Y."/>
            <person name="Zimin A.V."/>
            <person name="Baldwin J."/>
            <person name="Abdouelleil A."/>
            <person name="Abdulkadir J."/>
            <person name="Abebe A."/>
            <person name="Abera B."/>
            <person name="Abreu J."/>
            <person name="Acer S.C."/>
            <person name="Aftuck L."/>
            <person name="Alexander A."/>
            <person name="An P."/>
            <person name="Anderson E."/>
            <person name="Anderson S."/>
            <person name="Arachi H."/>
            <person name="Azer M."/>
            <person name="Bachantsang P."/>
            <person name="Barry A."/>
            <person name="Bayul T."/>
            <person name="Berlin A."/>
            <person name="Bessette D."/>
            <person name="Bloom T."/>
            <person name="Blye J."/>
            <person name="Boguslavskiy L."/>
            <person name="Bonnet C."/>
            <person name="Boukhgalter B."/>
            <person name="Bourzgui I."/>
            <person name="Brown A."/>
            <person name="Cahill P."/>
            <person name="Channer S."/>
            <person name="Cheshatsang Y."/>
            <person name="Chuda L."/>
            <person name="Citroen M."/>
            <person name="Collymore A."/>
            <person name="Cooke P."/>
            <person name="Costello M."/>
            <person name="D'Aco K."/>
            <person name="Daza R."/>
            <person name="De Haan G."/>
            <person name="DeGray S."/>
            <person name="DeMaso C."/>
            <person name="Dhargay N."/>
            <person name="Dooley K."/>
            <person name="Dooley E."/>
            <person name="Doricent M."/>
            <person name="Dorje P."/>
            <person name="Dorjee K."/>
            <person name="Dupes A."/>
            <person name="Elong R."/>
            <person name="Falk J."/>
            <person name="Farina A."/>
            <person name="Faro S."/>
            <person name="Ferguson D."/>
            <person name="Fisher S."/>
            <person name="Foley C.D."/>
            <person name="Franke A."/>
            <person name="Friedrich D."/>
            <person name="Gadbois L."/>
            <person name="Gearin G."/>
            <person name="Gearin C.R."/>
            <person name="Giannoukos G."/>
            <person name="Goode T."/>
            <person name="Graham J."/>
            <person name="Grandbois E."/>
            <person name="Grewal S."/>
            <person name="Gyaltsen K."/>
            <person name="Hafez N."/>
            <person name="Hagos B."/>
            <person name="Hall J."/>
            <person name="Henson C."/>
            <person name="Hollinger A."/>
            <person name="Honan T."/>
            <person name="Huard M.D."/>
            <person name="Hughes L."/>
            <person name="Hurhula B."/>
            <person name="Husby M.E."/>
            <person name="Kamat A."/>
            <person name="Kanga B."/>
            <person name="Kashin S."/>
            <person name="Khazanovich D."/>
            <person name="Kisner P."/>
            <person name="Lance K."/>
            <person name="Lara M."/>
            <person name="Lee W."/>
            <person name="Lennon N."/>
            <person name="Letendre F."/>
            <person name="LeVine R."/>
            <person name="Lipovsky A."/>
            <person name="Liu X."/>
            <person name="Liu J."/>
            <person name="Liu S."/>
            <person name="Lokyitsang T."/>
            <person name="Lokyitsang Y."/>
            <person name="Lubonja R."/>
            <person name="Lui A."/>
            <person name="MacDonald P."/>
            <person name="Magnisalis V."/>
            <person name="Maru K."/>
            <person name="Matthews C."/>
            <person name="McCusker W."/>
            <person name="McDonough S."/>
            <person name="Mehta T."/>
            <person name="Meldrim J."/>
            <person name="Meneus L."/>
            <person name="Mihai O."/>
            <person name="Mihalev A."/>
            <person name="Mihova T."/>
            <person name="Mittelman R."/>
            <person name="Mlenga V."/>
            <person name="Montmayeur A."/>
            <person name="Mulrain L."/>
            <person name="Navidi A."/>
            <person name="Naylor J."/>
            <person name="Negash T."/>
            <person name="Nguyen T."/>
            <person name="Nguyen N."/>
            <person name="Nicol R."/>
            <person name="Norbu C."/>
            <person name="Norbu N."/>
            <person name="Novod N."/>
            <person name="O'Neill B."/>
            <person name="Osman S."/>
            <person name="Markiewicz E."/>
            <person name="Oyono O.L."/>
            <person name="Patti C."/>
            <person name="Phunkhang P."/>
            <person name="Pierre F."/>
            <person name="Priest M."/>
            <person name="Raghuraman S."/>
            <person name="Rege F."/>
            <person name="Reyes R."/>
            <person name="Rise C."/>
            <person name="Rogov P."/>
            <person name="Ross K."/>
            <person name="Ryan E."/>
            <person name="Settipalli S."/>
            <person name="Shea T."/>
            <person name="Sherpa N."/>
            <person name="Shi L."/>
            <person name="Shih D."/>
            <person name="Sparrow T."/>
            <person name="Spaulding J."/>
            <person name="Stalker J."/>
            <person name="Stange-Thomann N."/>
            <person name="Stavropoulos S."/>
            <person name="Stone C."/>
            <person name="Strader C."/>
            <person name="Tesfaye S."/>
            <person name="Thomson T."/>
            <person name="Thoulutsang Y."/>
            <person name="Thoulutsang D."/>
            <person name="Topham K."/>
            <person name="Topping I."/>
            <person name="Tsamla T."/>
            <person name="Vassiliev H."/>
            <person name="Vo A."/>
            <person name="Wangchuk T."/>
            <person name="Wangdi T."/>
            <person name="Weiand M."/>
            <person name="Wilkinson J."/>
            <person name="Wilson A."/>
            <person name="Yadav S."/>
            <person name="Young G."/>
            <person name="Yu Q."/>
            <person name="Zembek L."/>
            <person name="Zhong D."/>
            <person name="Zimmer A."/>
            <person name="Zwirko Z."/>
            <person name="Jaffe D.B."/>
            <person name="Alvarez P."/>
            <person name="Brockman W."/>
            <person name="Butler J."/>
            <person name="Chin C."/>
            <person name="Gnerre S."/>
            <person name="Grabherr M."/>
            <person name="Kleber M."/>
            <person name="Mauceli E."/>
            <person name="MacCallum I."/>
        </authorList>
    </citation>
    <scope>NUCLEOTIDE SEQUENCE [LARGE SCALE GENOMIC DNA]</scope>
    <source>
        <strain evidence="15">MSH-3 / Tucson 14011-0111.49</strain>
    </source>
</reference>
<sequence length="523" mass="60661">MGAQRRVYYAAYSALILLLLTVLSFNITGNLWGSKGKLAPMRISKGVVDSLYDDIRILCMIPYNYNHPSTAKYAKRTWGRHCNVLLFVSGDIDDELEPYVPGINETDNWTLVHRGLLHAFEAYKDEADWFLKVEDSSFVVLENLRYMIHSKKFVPTTPIYFGHELENVYAHKSCLAALKPFVFTRSGYVISHEALRRYVDLGRDPKDDHCQHLEGFTEELELSRCLSHVGVTVVDSRDEDGNETFMPVPMSHHFLEGYDNISWLKNLTYHKVDKRDATTSTSDILATPPPRPRIVCVIVTFAYRHEHDAIHIQKTWARHCDHYLFVSDNVHVVLEPAVFQNIWDKWQRIRAHLKYTYMKHFHQGDWFLYANDDNFVFVENLRHMLQSYSPEELIYFGCKLRSSREGLVYMFDGSGIVLSAASLKRFVLEALTDENLCSSQNRGGEAAQELGRCLSNVNVVAGDSRDEWHRHRFLPFETNIHLGGQMNSSIELHRYFLERSYYPIFGAPQEWDSENWGLENQNL</sequence>